<dbReference type="EMBL" id="JBAFVH010000004">
    <property type="protein sequence ID" value="MFG1372061.1"/>
    <property type="molecule type" value="Genomic_DNA"/>
</dbReference>
<dbReference type="SUPFAM" id="SSF55486">
    <property type="entry name" value="Metalloproteases ('zincins'), catalytic domain"/>
    <property type="match status" value="1"/>
</dbReference>
<dbReference type="CDD" id="cd12952">
    <property type="entry name" value="MMP_ACEL2062"/>
    <property type="match status" value="1"/>
</dbReference>
<protein>
    <submittedName>
        <fullName evidence="1">Metallopeptidase family protein</fullName>
    </submittedName>
</protein>
<comment type="caution">
    <text evidence="1">The sequence shown here is derived from an EMBL/GenBank/DDBJ whole genome shotgun (WGS) entry which is preliminary data.</text>
</comment>
<dbReference type="InterPro" id="IPR038555">
    <property type="entry name" value="Zincin_1_sf"/>
</dbReference>
<dbReference type="Pfam" id="PF06262">
    <property type="entry name" value="Zincin_1"/>
    <property type="match status" value="1"/>
</dbReference>
<evidence type="ECO:0000313" key="2">
    <source>
        <dbReference type="Proteomes" id="UP001604002"/>
    </source>
</evidence>
<gene>
    <name evidence="1" type="ORF">V5F32_07795</name>
</gene>
<accession>A0ABW6ZW27</accession>
<evidence type="ECO:0000313" key="1">
    <source>
        <dbReference type="EMBL" id="MFG1372061.1"/>
    </source>
</evidence>
<dbReference type="RefSeq" id="WP_393991984.1">
    <property type="nucleotide sequence ID" value="NZ_JBAFVH010000004.1"/>
</dbReference>
<organism evidence="1 2">
    <name type="scientific">Xanthobacter oligotrophicus</name>
    <dbReference type="NCBI Taxonomy" id="2607286"/>
    <lineage>
        <taxon>Bacteria</taxon>
        <taxon>Pseudomonadati</taxon>
        <taxon>Pseudomonadota</taxon>
        <taxon>Alphaproteobacteria</taxon>
        <taxon>Hyphomicrobiales</taxon>
        <taxon>Xanthobacteraceae</taxon>
        <taxon>Xanthobacter</taxon>
    </lineage>
</organism>
<proteinExistence type="predicted"/>
<dbReference type="Gene3D" id="3.30.2010.20">
    <property type="match status" value="1"/>
</dbReference>
<name>A0ABW6ZW27_9HYPH</name>
<dbReference type="Proteomes" id="UP001604002">
    <property type="component" value="Unassembled WGS sequence"/>
</dbReference>
<dbReference type="InterPro" id="IPR010428">
    <property type="entry name" value="Zincin_1"/>
</dbReference>
<keyword evidence="2" id="KW-1185">Reference proteome</keyword>
<reference evidence="1 2" key="1">
    <citation type="submission" date="2024-02" db="EMBL/GenBank/DDBJ databases">
        <title>Expansion and revision of Xanthobacter and proposal of Roseixanthobacter gen. nov.</title>
        <authorList>
            <person name="Soltysiak M.P.M."/>
            <person name="Jalihal A."/>
            <person name="Ory A."/>
            <person name="Chrisophersen C."/>
            <person name="Lee A.D."/>
            <person name="Boulton J."/>
            <person name="Springer M."/>
        </authorList>
    </citation>
    <scope>NUCLEOTIDE SEQUENCE [LARGE SCALE GENOMIC DNA]</scope>
    <source>
        <strain evidence="1 2">23A</strain>
    </source>
</reference>
<sequence>MSQKSAGESEALTVWRDLEAPGIAAFEELARDAFARLPDSFRALCEGLVIRIEDFPTDEVLDEMDAETPFDLLGLFQGVGRAQADAVAHTGQMPNMVFLYRRPILDYWAENEETLGDVVTHVLVHEIGHHFGLSDGDMEAIEDRAN</sequence>